<proteinExistence type="predicted"/>
<dbReference type="GO" id="GO:0005634">
    <property type="term" value="C:nucleus"/>
    <property type="evidence" value="ECO:0007669"/>
    <property type="project" value="UniProtKB-SubCell"/>
</dbReference>
<evidence type="ECO:0000256" key="1">
    <source>
        <dbReference type="ARBA" id="ARBA00004123"/>
    </source>
</evidence>
<dbReference type="GO" id="GO:0005737">
    <property type="term" value="C:cytoplasm"/>
    <property type="evidence" value="ECO:0007669"/>
    <property type="project" value="TreeGrafter"/>
</dbReference>
<evidence type="ECO:0000313" key="5">
    <source>
        <dbReference type="RefSeq" id="XP_018497737.1"/>
    </source>
</evidence>
<dbReference type="GeneID" id="108865289"/>
<evidence type="ECO:0000256" key="2">
    <source>
        <dbReference type="ARBA" id="ARBA00023242"/>
    </source>
</evidence>
<dbReference type="GO" id="GO:0043484">
    <property type="term" value="P:regulation of RNA splicing"/>
    <property type="evidence" value="ECO:0007669"/>
    <property type="project" value="TreeGrafter"/>
</dbReference>
<feature type="chain" id="PRO_5042523738" evidence="3">
    <location>
        <begin position="20"/>
        <end position="1498"/>
    </location>
</feature>
<keyword evidence="4" id="KW-1185">Reference proteome</keyword>
<accession>A0AAJ7L8F9</accession>
<reference evidence="5" key="1">
    <citation type="submission" date="2025-08" db="UniProtKB">
        <authorList>
            <consortium name="RefSeq"/>
        </authorList>
    </citation>
    <scope>IDENTIFICATION</scope>
</reference>
<keyword evidence="2" id="KW-0539">Nucleus</keyword>
<dbReference type="Proteomes" id="UP000694867">
    <property type="component" value="Unplaced"/>
</dbReference>
<evidence type="ECO:0000256" key="3">
    <source>
        <dbReference type="SAM" id="SignalP"/>
    </source>
</evidence>
<comment type="subcellular location">
    <subcellularLocation>
        <location evidence="1">Nucleus</location>
    </subcellularLocation>
</comment>
<dbReference type="KEGG" id="goe:108865289"/>
<gene>
    <name evidence="5" type="primary">LOC108865289</name>
</gene>
<organism evidence="4 5">
    <name type="scientific">Galendromus occidentalis</name>
    <name type="common">western predatory mite</name>
    <dbReference type="NCBI Taxonomy" id="34638"/>
    <lineage>
        <taxon>Eukaryota</taxon>
        <taxon>Metazoa</taxon>
        <taxon>Ecdysozoa</taxon>
        <taxon>Arthropoda</taxon>
        <taxon>Chelicerata</taxon>
        <taxon>Arachnida</taxon>
        <taxon>Acari</taxon>
        <taxon>Parasitiformes</taxon>
        <taxon>Mesostigmata</taxon>
        <taxon>Gamasina</taxon>
        <taxon>Phytoseioidea</taxon>
        <taxon>Phytoseiidae</taxon>
        <taxon>Typhlodrominae</taxon>
        <taxon>Galendromus</taxon>
    </lineage>
</organism>
<evidence type="ECO:0000313" key="4">
    <source>
        <dbReference type="Proteomes" id="UP000694867"/>
    </source>
</evidence>
<sequence length="1498" mass="154126">MKWLLVATVCVLAVDGAKQIVGNAYQYPLPGGGATTFIKGPAYANQIQSLAANGPLAGRSVLQGTVNSFTYAPHGTFAAQVNRVVVPQAVSTPLAPAHVSHGIVQPHPLVNRVVHHYPAPNVVVSSPRVLSVPGPQISIRSPQTVAVQAPRLAIRVPQVVASPQRFSFRAPQQVIVNSAPQVFVSNPRITVARNPNVVVSSPRVLTAPAPVRIVPTQVVTARAPQITYSAPRVVSVPAPRVTVSAPQISAAPAPQIAFRPAQATTVRAPQIAISAPRVIANPVPQIAVSAPRVFSTQTPRVTIGAQQVFAAPAPQVVVRRPPALAIQAPRLTLGIPRLTAARVPQITVRNPQIIAARPSQVTVGAPQLITARAPVISLRAPQIIAARAPPVTIGAQQILAAPAPRVTVSSPQIVAAPQFAVNAPRLAQGPISQVTLSSPRVFSAPQVTVRAPQVISAPAQQVVFTSPRVISAQVPQQLTVDTPRVSVSTPQVYSAPAAQITLSNPQVVSAPRVTVRAPQVVSAPAPRVVFNSPRVLTAQAPQQITVAAPRVTVSQPQVISVPTPSVAIRTPQLVSAPTPQVFISSPRVFSAQAPQQITVSAPRLLSAPGPQIAVSSPQIIGARAPQISFFSAPRSLRPAITSFIGSAYLANNYLPQRSTLVTPVTRFASQPAVFSVRVPSATVVGTSQNLRGNVPALVTGGGNTVVAPGISSIRLNAPTNVVSGLSVNLGPRTVTRQSVPITGISSSVFTKLVHVPATTAIVSNGPAINSIVSSNPTSIGISAPSGLLRTSVTSSAPLANTYLSSPSLVGVASPLLTAVHRATGVGAIPVGSVARLSTPAVTSANNVVVARPLPTTITSTPSIVALSPGPTRITTLAGPNQIIAQAPLVSRTVSPVGTNIAVQPRRTLVASVPGAVVTQVSGLSSASPALSSSIPSSGTIVSSVPVRVAGSVLPVAAPRALVTTSVTAPQQLLTPAVTQIRRAPTVIAARQTGGGVIVSSSPQITRVSTQTINPSVGLAQVRPALGASVVGSSPQFSTVSQISRLVSTVSAPAGLAQSNVALTPAVSVIGGSLPVSGTSSSYLTKLVQVPVSSTVLGPMYSQQLSVGSASPSVLLSNQNNILFTGPGSLLKFIPADAVRIQTLGPAALNSNSVSRNSIGRLTPTTVLTGTSVQSVPVVQSNQIQPVTNAVTVSQGAVNQALLPVSVTSAQSRLALDNIVRSNLPRNLLTGYTVPVVQNAVRLTSTSSAIPPAPVTVQGAVNVVSAETAGSRPGSGYVNREINAPIAARLTSSVQSTNTITEQRSNLHEIHIGGDRKSIRVEEYKTGPQVIRVHDGPRSPPQVLNVEAPQEQQDIVRIVSKEAGPPHVERVVHDGGTQVFDVQKPAAAPERIVHIERGPPTPPRVELTQEQPQVVAATPAVAATQIASPPVAVTVREGAPLLSASRVRASPLARIAAAPVVALDTNSASEKIVVRKLVPAGTFGTRLRRRKLTKAATSR</sequence>
<feature type="signal peptide" evidence="3">
    <location>
        <begin position="1"/>
        <end position="19"/>
    </location>
</feature>
<keyword evidence="3" id="KW-0732">Signal</keyword>
<name>A0AAJ7L8F9_9ACAR</name>
<protein>
    <submittedName>
        <fullName evidence="5">Mucin-17-like</fullName>
    </submittedName>
</protein>
<dbReference type="InterPro" id="IPR052082">
    <property type="entry name" value="Myelin_sheath_structural"/>
</dbReference>
<dbReference type="RefSeq" id="XP_018497737.1">
    <property type="nucleotide sequence ID" value="XM_018642221.1"/>
</dbReference>
<dbReference type="PANTHER" id="PTHR23348">
    <property type="entry name" value="PERIAXIN/AHNAK"/>
    <property type="match status" value="1"/>
</dbReference>
<dbReference type="PANTHER" id="PTHR23348:SF16">
    <property type="entry name" value="LEUCINE RICH REPEAT FAMILY PROTEIN"/>
    <property type="match status" value="1"/>
</dbReference>